<sequence>YMKEVAAGIAYIMQNNPVLAMHAHVRKTRGLQAVWTKHLWPAIEGA</sequence>
<accession>X0T929</accession>
<proteinExistence type="predicted"/>
<gene>
    <name evidence="1" type="ORF">S01H1_09439</name>
</gene>
<dbReference type="EMBL" id="BARS01004823">
    <property type="protein sequence ID" value="GAF83841.1"/>
    <property type="molecule type" value="Genomic_DNA"/>
</dbReference>
<comment type="caution">
    <text evidence="1">The sequence shown here is derived from an EMBL/GenBank/DDBJ whole genome shotgun (WGS) entry which is preliminary data.</text>
</comment>
<reference evidence="1" key="1">
    <citation type="journal article" date="2014" name="Front. Microbiol.">
        <title>High frequency of phylogenetically diverse reductive dehalogenase-homologous genes in deep subseafloor sedimentary metagenomes.</title>
        <authorList>
            <person name="Kawai M."/>
            <person name="Futagami T."/>
            <person name="Toyoda A."/>
            <person name="Takaki Y."/>
            <person name="Nishi S."/>
            <person name="Hori S."/>
            <person name="Arai W."/>
            <person name="Tsubouchi T."/>
            <person name="Morono Y."/>
            <person name="Uchiyama I."/>
            <person name="Ito T."/>
            <person name="Fujiyama A."/>
            <person name="Inagaki F."/>
            <person name="Takami H."/>
        </authorList>
    </citation>
    <scope>NUCLEOTIDE SEQUENCE</scope>
    <source>
        <strain evidence="1">Expedition CK06-06</strain>
    </source>
</reference>
<dbReference type="AlphaFoldDB" id="X0T929"/>
<organism evidence="1">
    <name type="scientific">marine sediment metagenome</name>
    <dbReference type="NCBI Taxonomy" id="412755"/>
    <lineage>
        <taxon>unclassified sequences</taxon>
        <taxon>metagenomes</taxon>
        <taxon>ecological metagenomes</taxon>
    </lineage>
</organism>
<protein>
    <submittedName>
        <fullName evidence="1">Uncharacterized protein</fullName>
    </submittedName>
</protein>
<name>X0T929_9ZZZZ</name>
<evidence type="ECO:0000313" key="1">
    <source>
        <dbReference type="EMBL" id="GAF83841.1"/>
    </source>
</evidence>
<feature type="non-terminal residue" evidence="1">
    <location>
        <position position="1"/>
    </location>
</feature>